<accession>A0A1H2APS1</accession>
<feature type="transmembrane region" description="Helical" evidence="1">
    <location>
        <begin position="39"/>
        <end position="58"/>
    </location>
</feature>
<dbReference type="EMBL" id="LT629740">
    <property type="protein sequence ID" value="SDT47787.1"/>
    <property type="molecule type" value="Genomic_DNA"/>
</dbReference>
<organism evidence="2 3">
    <name type="scientific">Mucilaginibacter mallensis</name>
    <dbReference type="NCBI Taxonomy" id="652787"/>
    <lineage>
        <taxon>Bacteria</taxon>
        <taxon>Pseudomonadati</taxon>
        <taxon>Bacteroidota</taxon>
        <taxon>Sphingobacteriia</taxon>
        <taxon>Sphingobacteriales</taxon>
        <taxon>Sphingobacteriaceae</taxon>
        <taxon>Mucilaginibacter</taxon>
    </lineage>
</organism>
<keyword evidence="1" id="KW-0812">Transmembrane</keyword>
<sequence length="72" mass="7700">MKELLIFRIFALFPLIGTLIPDLADGFHISFSSIPAEHIIVDVTLLICIALCSAGIMATENSLAESEPTALA</sequence>
<evidence type="ECO:0000256" key="1">
    <source>
        <dbReference type="SAM" id="Phobius"/>
    </source>
</evidence>
<proteinExistence type="predicted"/>
<feature type="transmembrane region" description="Helical" evidence="1">
    <location>
        <begin position="6"/>
        <end position="27"/>
    </location>
</feature>
<gene>
    <name evidence="2" type="ORF">SAMN05216490_3641</name>
</gene>
<evidence type="ECO:0000313" key="3">
    <source>
        <dbReference type="Proteomes" id="UP000199679"/>
    </source>
</evidence>
<dbReference type="STRING" id="652787.SAMN05216490_3641"/>
<protein>
    <submittedName>
        <fullName evidence="2">Uncharacterized protein</fullName>
    </submittedName>
</protein>
<dbReference type="AlphaFoldDB" id="A0A1H2APS1"/>
<keyword evidence="1" id="KW-1133">Transmembrane helix</keyword>
<dbReference type="Proteomes" id="UP000199679">
    <property type="component" value="Chromosome I"/>
</dbReference>
<keyword evidence="3" id="KW-1185">Reference proteome</keyword>
<dbReference type="RefSeq" id="WP_091376139.1">
    <property type="nucleotide sequence ID" value="NZ_LT629740.1"/>
</dbReference>
<dbReference type="OrthoDB" id="798934at2"/>
<name>A0A1H2APS1_MUCMA</name>
<keyword evidence="1" id="KW-0472">Membrane</keyword>
<evidence type="ECO:0000313" key="2">
    <source>
        <dbReference type="EMBL" id="SDT47787.1"/>
    </source>
</evidence>
<reference evidence="2 3" key="1">
    <citation type="submission" date="2016-10" db="EMBL/GenBank/DDBJ databases">
        <authorList>
            <person name="de Groot N.N."/>
        </authorList>
    </citation>
    <scope>NUCLEOTIDE SEQUENCE [LARGE SCALE GENOMIC DNA]</scope>
    <source>
        <strain evidence="2 3">MP1X4</strain>
    </source>
</reference>